<evidence type="ECO:0000313" key="2">
    <source>
        <dbReference type="Proteomes" id="UP000556026"/>
    </source>
</evidence>
<dbReference type="RefSeq" id="WP_183355604.1">
    <property type="nucleotide sequence ID" value="NZ_BLXX01000010.1"/>
</dbReference>
<dbReference type="EMBL" id="BLXX01000010">
    <property type="protein sequence ID" value="GFO60799.1"/>
    <property type="molecule type" value="Genomic_DNA"/>
</dbReference>
<dbReference type="Proteomes" id="UP000556026">
    <property type="component" value="Unassembled WGS sequence"/>
</dbReference>
<accession>A0A6V8MMC2</accession>
<dbReference type="PANTHER" id="PTHR35271:SF1">
    <property type="entry name" value="ABC TRANSPORTER, SUBSTRATE-BINDING LIPOPROTEIN"/>
    <property type="match status" value="1"/>
</dbReference>
<comment type="caution">
    <text evidence="1">The sequence shown here is derived from an EMBL/GenBank/DDBJ whole genome shotgun (WGS) entry which is preliminary data.</text>
</comment>
<keyword evidence="2" id="KW-1185">Reference proteome</keyword>
<name>A0A6V8MMC2_9BACT</name>
<dbReference type="InterPro" id="IPR007487">
    <property type="entry name" value="ABC_transpt-TYRBP-like"/>
</dbReference>
<sequence length="308" mass="32394">MTALFPAADSRAAGKLVAAILTCDIPRYREAHRAFVKALVQKGYDQSNVEVITQTPNPDPISWANSIRKFNAIGADLIVTYGAPATMTALREAGDIPVVFADVYGPVETGVARSLSGTGHNMAGVSSKVPLVTLVKTALEVKPIKVLGVVYTGREEGSMVQLKEMRKIGAQYGVILVEVNLAGTSGIDAALATMFNARVEGIYVTECTAGSRGFEKIVHRAGESKIPVFSQMPGAAQKGAVLSLEADPAEQGQVAADYAARILGGKKAGSLPVATPKKVELVVNMKVARALDLHVPFPVLSAATRVLK</sequence>
<gene>
    <name evidence="1" type="ORF">GMST_31240</name>
</gene>
<dbReference type="AlphaFoldDB" id="A0A6V8MMC2"/>
<proteinExistence type="predicted"/>
<dbReference type="PANTHER" id="PTHR35271">
    <property type="entry name" value="ABC TRANSPORTER, SUBSTRATE-BINDING LIPOPROTEIN-RELATED"/>
    <property type="match status" value="1"/>
</dbReference>
<organism evidence="1 2">
    <name type="scientific">Geomonas silvestris</name>
    <dbReference type="NCBI Taxonomy" id="2740184"/>
    <lineage>
        <taxon>Bacteria</taxon>
        <taxon>Pseudomonadati</taxon>
        <taxon>Thermodesulfobacteriota</taxon>
        <taxon>Desulfuromonadia</taxon>
        <taxon>Geobacterales</taxon>
        <taxon>Geobacteraceae</taxon>
        <taxon>Geomonas</taxon>
    </lineage>
</organism>
<dbReference type="CDD" id="cd06325">
    <property type="entry name" value="PBP1_ABC_unchar_transporter"/>
    <property type="match status" value="1"/>
</dbReference>
<dbReference type="Gene3D" id="3.40.50.2300">
    <property type="match status" value="2"/>
</dbReference>
<reference evidence="2" key="1">
    <citation type="submission" date="2020-06" db="EMBL/GenBank/DDBJ databases">
        <title>Draft genomic sequence of Geomonas sp. Red330.</title>
        <authorList>
            <person name="Itoh H."/>
            <person name="Zhenxing X."/>
            <person name="Ushijima N."/>
            <person name="Masuda Y."/>
            <person name="Shiratori Y."/>
            <person name="Senoo K."/>
        </authorList>
    </citation>
    <scope>NUCLEOTIDE SEQUENCE [LARGE SCALE GENOMIC DNA]</scope>
    <source>
        <strain evidence="2">Red330</strain>
    </source>
</reference>
<evidence type="ECO:0000313" key="1">
    <source>
        <dbReference type="EMBL" id="GFO60799.1"/>
    </source>
</evidence>
<protein>
    <submittedName>
        <fullName evidence="1">ABC transporter substrate-binding protein</fullName>
    </submittedName>
</protein>
<dbReference type="Pfam" id="PF04392">
    <property type="entry name" value="ABC_sub_bind"/>
    <property type="match status" value="1"/>
</dbReference>